<dbReference type="FunFam" id="3.30.430.20:FF:000027">
    <property type="entry name" value="Cysteine-rich repeat secretory protein 55"/>
    <property type="match status" value="1"/>
</dbReference>
<dbReference type="PROSITE" id="PS51257">
    <property type="entry name" value="PROKAR_LIPOPROTEIN"/>
    <property type="match status" value="1"/>
</dbReference>
<keyword evidence="1 3" id="KW-0732">Signal</keyword>
<feature type="chain" id="PRO_5028825816" evidence="3">
    <location>
        <begin position="21"/>
        <end position="483"/>
    </location>
</feature>
<sequence length="483" mass="55711">MKTLVVKCFLLLALVCSCRAADSIWQLCNTNSNISASSQVSKNIDSLLATLVSKTPSKGFMTTTSSSYNNKEKVYGLAQCREDISNTDCSTCIQDAAKKIREVCPNQSDSRILYDFCFLRYSQENFIGKLDTGAGLIYFNVANVTETDPKKFDNELGALFDKIRSEAVLPKSKGLGKGKTKLTPFVTLNGLVQCTRDLSELDCAQCFATAVGSFMTTCHNKKGCRVLYSSCYVRYEFYPFYFPLDPTKTGPSVVNAQLPTSPAMLSVARRLGSATPSLQNGASLLRFMRTEASQPRRRNKSPSLSPLEKKEEKSEWWIVDGEMHEIGDHVPLRERFTIPRDNIPNKRRKQLREQFMRRTRLVLKESEHEPWCKKYMELYNEVRENWERLYWDEEDDEDFNPYRNRRPYNDSIKQEQGFNRTAQGDDNWEKVSQIRDKFEYDRERRMREKAFAPMNAAAPDSRDLNWNAQRQPFDAERYTRGLN</sequence>
<reference evidence="5 6" key="1">
    <citation type="submission" date="2020-09" db="EMBL/GenBank/DDBJ databases">
        <authorList>
            <person name="Ashkenazy H."/>
        </authorList>
    </citation>
    <scope>NUCLEOTIDE SEQUENCE [LARGE SCALE GENOMIC DNA]</scope>
    <source>
        <strain evidence="6">cv. Cdm-0</strain>
    </source>
</reference>
<evidence type="ECO:0000313" key="5">
    <source>
        <dbReference type="EMBL" id="CAD5334331.1"/>
    </source>
</evidence>
<dbReference type="Pfam" id="PF01657">
    <property type="entry name" value="Stress-antifung"/>
    <property type="match status" value="2"/>
</dbReference>
<dbReference type="PROSITE" id="PS51473">
    <property type="entry name" value="GNK2"/>
    <property type="match status" value="2"/>
</dbReference>
<dbReference type="Proteomes" id="UP000516314">
    <property type="component" value="Chromosome 5"/>
</dbReference>
<dbReference type="PANTHER" id="PTHR36031">
    <property type="entry name" value="F21O3.15 PROTEIN"/>
    <property type="match status" value="1"/>
</dbReference>
<organism evidence="5 6">
    <name type="scientific">Arabidopsis thaliana</name>
    <name type="common">Mouse-ear cress</name>
    <dbReference type="NCBI Taxonomy" id="3702"/>
    <lineage>
        <taxon>Eukaryota</taxon>
        <taxon>Viridiplantae</taxon>
        <taxon>Streptophyta</taxon>
        <taxon>Embryophyta</taxon>
        <taxon>Tracheophyta</taxon>
        <taxon>Spermatophyta</taxon>
        <taxon>Magnoliopsida</taxon>
        <taxon>eudicotyledons</taxon>
        <taxon>Gunneridae</taxon>
        <taxon>Pentapetalae</taxon>
        <taxon>rosids</taxon>
        <taxon>malvids</taxon>
        <taxon>Brassicales</taxon>
        <taxon>Brassicaceae</taxon>
        <taxon>Camelineae</taxon>
        <taxon>Arabidopsis</taxon>
    </lineage>
</organism>
<evidence type="ECO:0000256" key="3">
    <source>
        <dbReference type="SAM" id="SignalP"/>
    </source>
</evidence>
<gene>
    <name evidence="5" type="ORF">AT9943_LOCUS21640</name>
</gene>
<dbReference type="CDD" id="cd23509">
    <property type="entry name" value="Gnk2-like"/>
    <property type="match status" value="2"/>
</dbReference>
<keyword evidence="2" id="KW-0677">Repeat</keyword>
<feature type="domain" description="Gnk2-homologous" evidence="4">
    <location>
        <begin position="134"/>
        <end position="240"/>
    </location>
</feature>
<accession>A0A7G2FES5</accession>
<evidence type="ECO:0000313" key="6">
    <source>
        <dbReference type="Proteomes" id="UP000516314"/>
    </source>
</evidence>
<dbReference type="Gene3D" id="3.30.430.20">
    <property type="entry name" value="Gnk2 domain, C-X8-C-X2-C motif"/>
    <property type="match status" value="2"/>
</dbReference>
<dbReference type="EMBL" id="LR881470">
    <property type="protein sequence ID" value="CAD5334331.1"/>
    <property type="molecule type" value="Genomic_DNA"/>
</dbReference>
<protein>
    <submittedName>
        <fullName evidence="5">(thale cress) hypothetical protein</fullName>
    </submittedName>
</protein>
<dbReference type="AlphaFoldDB" id="A0A7G2FES5"/>
<evidence type="ECO:0000259" key="4">
    <source>
        <dbReference type="PROSITE" id="PS51473"/>
    </source>
</evidence>
<proteinExistence type="predicted"/>
<feature type="signal peptide" evidence="3">
    <location>
        <begin position="1"/>
        <end position="20"/>
    </location>
</feature>
<evidence type="ECO:0000256" key="2">
    <source>
        <dbReference type="ARBA" id="ARBA00022737"/>
    </source>
</evidence>
<dbReference type="PANTHER" id="PTHR36031:SF1">
    <property type="entry name" value="F21O3.15 PROTEIN"/>
    <property type="match status" value="1"/>
</dbReference>
<name>A0A7G2FES5_ARATH</name>
<dbReference type="InterPro" id="IPR002902">
    <property type="entry name" value="GNK2"/>
</dbReference>
<feature type="domain" description="Gnk2-homologous" evidence="4">
    <location>
        <begin position="22"/>
        <end position="126"/>
    </location>
</feature>
<evidence type="ECO:0000256" key="1">
    <source>
        <dbReference type="ARBA" id="ARBA00022729"/>
    </source>
</evidence>
<dbReference type="InterPro" id="IPR038408">
    <property type="entry name" value="GNK2_sf"/>
</dbReference>